<dbReference type="GO" id="GO:0000932">
    <property type="term" value="C:P-body"/>
    <property type="evidence" value="ECO:0007669"/>
    <property type="project" value="TreeGrafter"/>
</dbReference>
<proteinExistence type="predicted"/>
<keyword evidence="3" id="KW-1185">Reference proteome</keyword>
<feature type="domain" description="RNB" evidence="1">
    <location>
        <begin position="315"/>
        <end position="615"/>
    </location>
</feature>
<dbReference type="GO" id="GO:0000175">
    <property type="term" value="F:3'-5'-RNA exonuclease activity"/>
    <property type="evidence" value="ECO:0007669"/>
    <property type="project" value="TreeGrafter"/>
</dbReference>
<comment type="caution">
    <text evidence="2">The sequence shown here is derived from an EMBL/GenBank/DDBJ whole genome shotgun (WGS) entry which is preliminary data.</text>
</comment>
<dbReference type="AlphaFoldDB" id="A0AAV9ILK4"/>
<dbReference type="InterPro" id="IPR056404">
    <property type="entry name" value="HTH_RNase_II"/>
</dbReference>
<evidence type="ECO:0000313" key="3">
    <source>
        <dbReference type="Proteomes" id="UP001300502"/>
    </source>
</evidence>
<gene>
    <name evidence="2" type="ORF">GAYE_SCF56G6357</name>
</gene>
<dbReference type="SMART" id="SM00955">
    <property type="entry name" value="RNB"/>
    <property type="match status" value="1"/>
</dbReference>
<dbReference type="GO" id="GO:0006402">
    <property type="term" value="P:mRNA catabolic process"/>
    <property type="evidence" value="ECO:0007669"/>
    <property type="project" value="TreeGrafter"/>
</dbReference>
<dbReference type="InterPro" id="IPR050180">
    <property type="entry name" value="RNR_Ribonuclease"/>
</dbReference>
<sequence>MRNELLCSVSSVSSKIRSKLVQGDSRLVGDLRGCFRCSFLSQQCSEANALSKLKDQISESAHLLENGTLLQFRKPGDDWLHWGFLLSKEEEKYRVLSLEGSLYEVAYKQIHPLHVSCDSLENKLAAEMSWIRKKEDHIVISPKVLEELSQVPDSKFPEYLCSLGEMIKHYILLLNGGNLLSASIPEKSIYHTSTSCEVLCSNEQSGRKEEISRISCKPFEEVLSALERHSLKLVDKQRAEDPLAIEILRKLGYSVSPLSSFQLLVELGHYSYYENLFLRASRFANGFHEGCLNSGDEILEHWKYLIDNSRELFCRVVKEETCFSIDDSDTVEIDDAISLDCRNDEYVWVHVADTSAYIPFESLLMTEAVRRGSSIYLPEEKIGMFPMHMAQLLLSLGSRYGLNFALSIGFRILPDGKLQNVQISKSIINSPFRLNYDMAERVIDESTFASHRMMERDRKCLLRLYSLAERRRKYRLMNGAVEFSVNETDLKVALDDKGKPSFQFHDYSTESKSSFLVKEMMLAAGEAVALYGQEKGWILPYRGQDKVEIPSQVSSIPEGVVKSNQLLKFMKPSFISYRPVAHSSLGLPCYIQITSPIRRATDLLSHYQLSNYLGREMPLMSVEQFTSYVKLAQEGAKEAKIVEKRTLKYWCLEYLRVNGVGNNYPATVVSWIKSEDPKRILVQIEKIPYYFMVECDQVYHPGHQVVVKVMEVHPRIGILKLNIVSNV</sequence>
<dbReference type="PANTHER" id="PTHR23355">
    <property type="entry name" value="RIBONUCLEASE"/>
    <property type="match status" value="1"/>
</dbReference>
<dbReference type="Pfam" id="PF00773">
    <property type="entry name" value="RNB"/>
    <property type="match status" value="1"/>
</dbReference>
<evidence type="ECO:0000313" key="2">
    <source>
        <dbReference type="EMBL" id="KAK4528415.1"/>
    </source>
</evidence>
<dbReference type="Pfam" id="PF23161">
    <property type="entry name" value="HTH_RNase_II"/>
    <property type="match status" value="1"/>
</dbReference>
<dbReference type="EMBL" id="JANCYU010000064">
    <property type="protein sequence ID" value="KAK4528415.1"/>
    <property type="molecule type" value="Genomic_DNA"/>
</dbReference>
<evidence type="ECO:0000259" key="1">
    <source>
        <dbReference type="SMART" id="SM00955"/>
    </source>
</evidence>
<protein>
    <recommendedName>
        <fullName evidence="1">RNB domain-containing protein</fullName>
    </recommendedName>
</protein>
<organism evidence="2 3">
    <name type="scientific">Galdieria yellowstonensis</name>
    <dbReference type="NCBI Taxonomy" id="3028027"/>
    <lineage>
        <taxon>Eukaryota</taxon>
        <taxon>Rhodophyta</taxon>
        <taxon>Bangiophyceae</taxon>
        <taxon>Galdieriales</taxon>
        <taxon>Galdieriaceae</taxon>
        <taxon>Galdieria</taxon>
    </lineage>
</organism>
<dbReference type="Proteomes" id="UP001300502">
    <property type="component" value="Unassembled WGS sequence"/>
</dbReference>
<reference evidence="2 3" key="1">
    <citation type="submission" date="2022-07" db="EMBL/GenBank/DDBJ databases">
        <title>Genome-wide signatures of adaptation to extreme environments.</title>
        <authorList>
            <person name="Cho C.H."/>
            <person name="Yoon H.S."/>
        </authorList>
    </citation>
    <scope>NUCLEOTIDE SEQUENCE [LARGE SCALE GENOMIC DNA]</scope>
    <source>
        <strain evidence="2 3">108.79 E11</strain>
    </source>
</reference>
<accession>A0AAV9ILK4</accession>
<name>A0AAV9ILK4_9RHOD</name>
<dbReference type="InterPro" id="IPR012340">
    <property type="entry name" value="NA-bd_OB-fold"/>
</dbReference>
<dbReference type="PANTHER" id="PTHR23355:SF42">
    <property type="entry name" value="RIBONUCLEASE II, CHLOROPLASTIC_MITOCHONDRIAL"/>
    <property type="match status" value="1"/>
</dbReference>
<dbReference type="InterPro" id="IPR001900">
    <property type="entry name" value="RNase_II/R"/>
</dbReference>
<dbReference type="GO" id="GO:0003723">
    <property type="term" value="F:RNA binding"/>
    <property type="evidence" value="ECO:0007669"/>
    <property type="project" value="InterPro"/>
</dbReference>
<dbReference type="SUPFAM" id="SSF50249">
    <property type="entry name" value="Nucleic acid-binding proteins"/>
    <property type="match status" value="1"/>
</dbReference>